<dbReference type="Pfam" id="PF00795">
    <property type="entry name" value="CN_hydrolase"/>
    <property type="match status" value="1"/>
</dbReference>
<dbReference type="CDD" id="cd07572">
    <property type="entry name" value="nit"/>
    <property type="match status" value="1"/>
</dbReference>
<dbReference type="CDD" id="cd01275">
    <property type="entry name" value="FHIT"/>
    <property type="match status" value="1"/>
</dbReference>
<dbReference type="InterPro" id="IPR036265">
    <property type="entry name" value="HIT-like_sf"/>
</dbReference>
<evidence type="ECO:0000313" key="6">
    <source>
        <dbReference type="Proteomes" id="UP000695000"/>
    </source>
</evidence>
<dbReference type="PROSITE" id="PS51084">
    <property type="entry name" value="HIT_2"/>
    <property type="match status" value="1"/>
</dbReference>
<evidence type="ECO:0000256" key="2">
    <source>
        <dbReference type="ARBA" id="ARBA00022801"/>
    </source>
</evidence>
<comment type="caution">
    <text evidence="3">Lacks conserved residue(s) required for the propagation of feature annotation.</text>
</comment>
<evidence type="ECO:0000256" key="1">
    <source>
        <dbReference type="ARBA" id="ARBA00022741"/>
    </source>
</evidence>
<dbReference type="Pfam" id="PF01230">
    <property type="entry name" value="HIT"/>
    <property type="match status" value="1"/>
</dbReference>
<keyword evidence="6" id="KW-1185">Reference proteome</keyword>
<dbReference type="PROSITE" id="PS01227">
    <property type="entry name" value="UPF0012"/>
    <property type="match status" value="1"/>
</dbReference>
<name>A0ABM1N8M8_NICVS</name>
<dbReference type="GeneID" id="108567309"/>
<accession>A0ABM1N8M8</accession>
<organism evidence="6 7">
    <name type="scientific">Nicrophorus vespilloides</name>
    <name type="common">Boreal carrion beetle</name>
    <dbReference type="NCBI Taxonomy" id="110193"/>
    <lineage>
        <taxon>Eukaryota</taxon>
        <taxon>Metazoa</taxon>
        <taxon>Ecdysozoa</taxon>
        <taxon>Arthropoda</taxon>
        <taxon>Hexapoda</taxon>
        <taxon>Insecta</taxon>
        <taxon>Pterygota</taxon>
        <taxon>Neoptera</taxon>
        <taxon>Endopterygota</taxon>
        <taxon>Coleoptera</taxon>
        <taxon>Polyphaga</taxon>
        <taxon>Staphyliniformia</taxon>
        <taxon>Silphidae</taxon>
        <taxon>Nicrophorinae</taxon>
        <taxon>Nicrophorus</taxon>
    </lineage>
</organism>
<gene>
    <name evidence="7" type="primary">LOC108567309</name>
</gene>
<protein>
    <submittedName>
        <fullName evidence="7">Nitrilase homolog 1</fullName>
    </submittedName>
</protein>
<dbReference type="InterPro" id="IPR001110">
    <property type="entry name" value="UPF0012_CS"/>
</dbReference>
<dbReference type="InterPro" id="IPR036526">
    <property type="entry name" value="C-N_Hydrolase_sf"/>
</dbReference>
<dbReference type="SUPFAM" id="SSF54197">
    <property type="entry name" value="HIT-like"/>
    <property type="match status" value="1"/>
</dbReference>
<dbReference type="InterPro" id="IPR011146">
    <property type="entry name" value="HIT-like"/>
</dbReference>
<dbReference type="Gene3D" id="3.30.428.10">
    <property type="entry name" value="HIT-like"/>
    <property type="match status" value="1"/>
</dbReference>
<dbReference type="SUPFAM" id="SSF56317">
    <property type="entry name" value="Carbon-nitrogen hydrolase"/>
    <property type="match status" value="1"/>
</dbReference>
<dbReference type="Proteomes" id="UP000695000">
    <property type="component" value="Unplaced"/>
</dbReference>
<dbReference type="PROSITE" id="PS50263">
    <property type="entry name" value="CN_HYDROLASE"/>
    <property type="match status" value="1"/>
</dbReference>
<feature type="domain" description="HIT" evidence="5">
    <location>
        <begin position="330"/>
        <end position="438"/>
    </location>
</feature>
<evidence type="ECO:0000259" key="5">
    <source>
        <dbReference type="PROSITE" id="PS51084"/>
    </source>
</evidence>
<evidence type="ECO:0000256" key="3">
    <source>
        <dbReference type="PROSITE-ProRule" id="PRU00464"/>
    </source>
</evidence>
<sequence>MLARHLIISKVTNKPLLLNFISNWRHLSRSMSSEETTKIAVCQLTSTEDKNKNFESLKNLLTKAADNNAKIAFFPECTDYVASTSTKSVEFAETLDGPLMTSYRSLAKEKDIWISIGGFHEKSENDKLNNSHVLIDNNGEICSVYRKLHLFNVSLPDEGINLQESKYVNGGDIIQAPVKTPAGLIGLSICYDMRFPELSTHLRKMGADILTFPSAFTTSTGKAHWSTLLKARAIENQCYVVAAAQFGIHNSKRTSHGHSIIFDPWGKIVAECRPFSENCGKSEDESLAFAEIDLKYLQKVRKQMPVFQHRRDDVYTLQLNHQPKNSLDDNNYMFGKVVIPSSTVFLRSKYVYAFTNIRCVVPGHVLITSLRSANRLEDLNSEELADFFDVVVRVQKVMERVQSTDSSTICIQDGKHAGQTVPQVHCHILPRKANDFERNDDIYSELAKHDRDDNPNPLRSNDEMSEEAFMLRNYF</sequence>
<dbReference type="PANTHER" id="PTHR23088">
    <property type="entry name" value="NITRILASE-RELATED"/>
    <property type="match status" value="1"/>
</dbReference>
<evidence type="ECO:0000259" key="4">
    <source>
        <dbReference type="PROSITE" id="PS50263"/>
    </source>
</evidence>
<proteinExistence type="predicted"/>
<evidence type="ECO:0000313" key="7">
    <source>
        <dbReference type="RefSeq" id="XP_017783178.1"/>
    </source>
</evidence>
<dbReference type="InterPro" id="IPR045254">
    <property type="entry name" value="Nit1/2_C-N_Hydrolase"/>
</dbReference>
<dbReference type="RefSeq" id="XP_017783178.1">
    <property type="nucleotide sequence ID" value="XM_017927689.1"/>
</dbReference>
<dbReference type="PANTHER" id="PTHR23088:SF27">
    <property type="entry name" value="DEAMINATED GLUTATHIONE AMIDASE"/>
    <property type="match status" value="1"/>
</dbReference>
<keyword evidence="2" id="KW-0378">Hydrolase</keyword>
<dbReference type="InterPro" id="IPR039383">
    <property type="entry name" value="FHIT"/>
</dbReference>
<dbReference type="InterPro" id="IPR003010">
    <property type="entry name" value="C-N_Hydrolase"/>
</dbReference>
<keyword evidence="1" id="KW-0547">Nucleotide-binding</keyword>
<reference evidence="7" key="1">
    <citation type="submission" date="2025-08" db="UniProtKB">
        <authorList>
            <consortium name="RefSeq"/>
        </authorList>
    </citation>
    <scope>IDENTIFICATION</scope>
    <source>
        <tissue evidence="7">Whole Larva</tissue>
    </source>
</reference>
<dbReference type="Gene3D" id="3.60.110.10">
    <property type="entry name" value="Carbon-nitrogen hydrolase"/>
    <property type="match status" value="1"/>
</dbReference>
<feature type="domain" description="CN hydrolase" evidence="4">
    <location>
        <begin position="37"/>
        <end position="294"/>
    </location>
</feature>